<dbReference type="PROSITE" id="PS50263">
    <property type="entry name" value="CN_HYDROLASE"/>
    <property type="match status" value="1"/>
</dbReference>
<keyword evidence="5 8" id="KW-1133">Transmembrane helix</keyword>
<evidence type="ECO:0000256" key="7">
    <source>
        <dbReference type="ARBA" id="ARBA00023315"/>
    </source>
</evidence>
<feature type="domain" description="CN hydrolase" evidence="9">
    <location>
        <begin position="311"/>
        <end position="560"/>
    </location>
</feature>
<organism evidence="10 11">
    <name type="scientific">Limnofasciculus baicalensis BBK-W-15</name>
    <dbReference type="NCBI Taxonomy" id="2699891"/>
    <lineage>
        <taxon>Bacteria</taxon>
        <taxon>Bacillati</taxon>
        <taxon>Cyanobacteriota</taxon>
        <taxon>Cyanophyceae</taxon>
        <taxon>Coleofasciculales</taxon>
        <taxon>Coleofasciculaceae</taxon>
        <taxon>Limnofasciculus</taxon>
        <taxon>Limnofasciculus baicalensis</taxon>
    </lineage>
</organism>
<feature type="transmembrane region" description="Helical" evidence="8">
    <location>
        <begin position="278"/>
        <end position="299"/>
    </location>
</feature>
<evidence type="ECO:0000256" key="5">
    <source>
        <dbReference type="ARBA" id="ARBA00022989"/>
    </source>
</evidence>
<dbReference type="InterPro" id="IPR045378">
    <property type="entry name" value="LNT_N"/>
</dbReference>
<accession>A0AAE3KQ71</accession>
<dbReference type="InterPro" id="IPR004563">
    <property type="entry name" value="Apolipo_AcylTrfase"/>
</dbReference>
<dbReference type="GO" id="GO:0042158">
    <property type="term" value="P:lipoprotein biosynthetic process"/>
    <property type="evidence" value="ECO:0007669"/>
    <property type="project" value="UniProtKB-UniRule"/>
</dbReference>
<dbReference type="NCBIfam" id="TIGR00546">
    <property type="entry name" value="lnt"/>
    <property type="match status" value="1"/>
</dbReference>
<feature type="transmembrane region" description="Helical" evidence="8">
    <location>
        <begin position="57"/>
        <end position="76"/>
    </location>
</feature>
<evidence type="ECO:0000256" key="4">
    <source>
        <dbReference type="ARBA" id="ARBA00022692"/>
    </source>
</evidence>
<dbReference type="CDD" id="cd07571">
    <property type="entry name" value="ALP_N-acyl_transferase"/>
    <property type="match status" value="1"/>
</dbReference>
<comment type="function">
    <text evidence="8">Catalyzes the phospholipid dependent N-acylation of the N-terminal cysteine of apolipoprotein, the last step in lipoprotein maturation.</text>
</comment>
<reference evidence="10" key="1">
    <citation type="submission" date="2022-06" db="EMBL/GenBank/DDBJ databases">
        <title>New cyanobacteria of genus Symplocastrum in benthos of Lake Baikal.</title>
        <authorList>
            <person name="Sorokovikova E."/>
            <person name="Tikhonova I."/>
            <person name="Krasnopeev A."/>
            <person name="Evseev P."/>
            <person name="Gladkikh A."/>
            <person name="Belykh O."/>
        </authorList>
    </citation>
    <scope>NUCLEOTIDE SEQUENCE</scope>
    <source>
        <strain evidence="10">BBK-W-15</strain>
    </source>
</reference>
<dbReference type="EC" id="2.3.1.269" evidence="8"/>
<dbReference type="EMBL" id="JAMZMM010000354">
    <property type="protein sequence ID" value="MCP2731581.1"/>
    <property type="molecule type" value="Genomic_DNA"/>
</dbReference>
<evidence type="ECO:0000313" key="10">
    <source>
        <dbReference type="EMBL" id="MCP2731581.1"/>
    </source>
</evidence>
<feature type="transmembrane region" description="Helical" evidence="8">
    <location>
        <begin position="186"/>
        <end position="208"/>
    </location>
</feature>
<evidence type="ECO:0000259" key="9">
    <source>
        <dbReference type="PROSITE" id="PS50263"/>
    </source>
</evidence>
<evidence type="ECO:0000256" key="6">
    <source>
        <dbReference type="ARBA" id="ARBA00023136"/>
    </source>
</evidence>
<keyword evidence="2 8" id="KW-1003">Cell membrane</keyword>
<dbReference type="Pfam" id="PF00795">
    <property type="entry name" value="CN_hydrolase"/>
    <property type="match status" value="1"/>
</dbReference>
<comment type="subcellular location">
    <subcellularLocation>
        <location evidence="1 8">Cell membrane</location>
        <topology evidence="1 8">Multi-pass membrane protein</topology>
    </subcellularLocation>
</comment>
<feature type="transmembrane region" description="Helical" evidence="8">
    <location>
        <begin position="88"/>
        <end position="120"/>
    </location>
</feature>
<comment type="similarity">
    <text evidence="8">Belongs to the CN hydrolase family. Apolipoprotein N-acyltransferase subfamily.</text>
</comment>
<dbReference type="RefSeq" id="WP_254014317.1">
    <property type="nucleotide sequence ID" value="NZ_JAMZMM010000354.1"/>
</dbReference>
<dbReference type="SUPFAM" id="SSF56317">
    <property type="entry name" value="Carbon-nitrogen hydrolase"/>
    <property type="match status" value="1"/>
</dbReference>
<dbReference type="GO" id="GO:0005886">
    <property type="term" value="C:plasma membrane"/>
    <property type="evidence" value="ECO:0007669"/>
    <property type="project" value="UniProtKB-SubCell"/>
</dbReference>
<comment type="pathway">
    <text evidence="8">Protein modification; lipoprotein biosynthesis (N-acyl transfer).</text>
</comment>
<dbReference type="AlphaFoldDB" id="A0AAE3KQ71"/>
<evidence type="ECO:0000256" key="2">
    <source>
        <dbReference type="ARBA" id="ARBA00022475"/>
    </source>
</evidence>
<keyword evidence="4 8" id="KW-0812">Transmembrane</keyword>
<comment type="caution">
    <text evidence="10">The sequence shown here is derived from an EMBL/GenBank/DDBJ whole genome shotgun (WGS) entry which is preliminary data.</text>
</comment>
<comment type="catalytic activity">
    <reaction evidence="8">
        <text>N-terminal S-1,2-diacyl-sn-glyceryl-L-cysteinyl-[lipoprotein] + a glycerophospholipid = N-acyl-S-1,2-diacyl-sn-glyceryl-L-cysteinyl-[lipoprotein] + a 2-acyl-sn-glycero-3-phospholipid + H(+)</text>
        <dbReference type="Rhea" id="RHEA:48228"/>
        <dbReference type="Rhea" id="RHEA-COMP:14681"/>
        <dbReference type="Rhea" id="RHEA-COMP:14684"/>
        <dbReference type="ChEBI" id="CHEBI:15378"/>
        <dbReference type="ChEBI" id="CHEBI:136912"/>
        <dbReference type="ChEBI" id="CHEBI:140656"/>
        <dbReference type="ChEBI" id="CHEBI:140657"/>
        <dbReference type="ChEBI" id="CHEBI:140660"/>
        <dbReference type="EC" id="2.3.1.269"/>
    </reaction>
</comment>
<feature type="transmembrane region" description="Helical" evidence="8">
    <location>
        <begin position="141"/>
        <end position="166"/>
    </location>
</feature>
<keyword evidence="3 8" id="KW-0808">Transferase</keyword>
<evidence type="ECO:0000256" key="3">
    <source>
        <dbReference type="ARBA" id="ARBA00022679"/>
    </source>
</evidence>
<gene>
    <name evidence="8 10" type="primary">lnt</name>
    <name evidence="10" type="ORF">NJ959_24440</name>
</gene>
<dbReference type="InterPro" id="IPR036526">
    <property type="entry name" value="C-N_Hydrolase_sf"/>
</dbReference>
<feature type="transmembrane region" description="Helical" evidence="8">
    <location>
        <begin position="7"/>
        <end position="26"/>
    </location>
</feature>
<proteinExistence type="inferred from homology"/>
<dbReference type="InterPro" id="IPR003010">
    <property type="entry name" value="C-N_Hydrolase"/>
</dbReference>
<evidence type="ECO:0000256" key="1">
    <source>
        <dbReference type="ARBA" id="ARBA00004651"/>
    </source>
</evidence>
<dbReference type="GO" id="GO:0016410">
    <property type="term" value="F:N-acyltransferase activity"/>
    <property type="evidence" value="ECO:0007669"/>
    <property type="project" value="UniProtKB-UniRule"/>
</dbReference>
<dbReference type="HAMAP" id="MF_01148">
    <property type="entry name" value="Lnt"/>
    <property type="match status" value="1"/>
</dbReference>
<protein>
    <recommendedName>
        <fullName evidence="8">Apolipoprotein N-acyltransferase</fullName>
        <shortName evidence="8">ALP N-acyltransferase</shortName>
        <ecNumber evidence="8">2.3.1.269</ecNumber>
    </recommendedName>
</protein>
<feature type="transmembrane region" description="Helical" evidence="8">
    <location>
        <begin position="32"/>
        <end position="50"/>
    </location>
</feature>
<dbReference type="Pfam" id="PF20154">
    <property type="entry name" value="LNT_N"/>
    <property type="match status" value="1"/>
</dbReference>
<keyword evidence="7 8" id="KW-0012">Acyltransferase</keyword>
<name>A0AAE3KQ71_9CYAN</name>
<evidence type="ECO:0000256" key="8">
    <source>
        <dbReference type="HAMAP-Rule" id="MF_01148"/>
    </source>
</evidence>
<dbReference type="Gene3D" id="3.60.110.10">
    <property type="entry name" value="Carbon-nitrogen hydrolase"/>
    <property type="match status" value="1"/>
</dbReference>
<evidence type="ECO:0000313" key="11">
    <source>
        <dbReference type="Proteomes" id="UP001204953"/>
    </source>
</evidence>
<sequence>MKIPKLFWQSAPFLLAGFGGILMGLTPGPVEAWFLAWVALVPLWFLVARSKSIRHSILYGLIWGIGYHGLALSWITGIHPMDWMGVPWLASISIAVFCWTFITLCGAILVSLWAGLITLLNNWEFSIKKNGAKTQNPKLKTLFRILLGVGLWCGLEAIWSSGSLWWSSLSYTQSPHNLVILHLGKLSGPSMVTAAIVAVNGLMAEAWISYDYSQEMRRWDWESPQFGKNLSYILPPPFNKGGWGGENFGNKQVSFPKQDAPWEDGEKNNYSQLPKESITYFSIAIGLLFILHAIGFGLYSRPLNQPTETALKVGIIQGNISNRIKLYPEGWYRAIQGYTKGYNKLADEGVQAVLTPETALPFLWENQVRDRSPFYSAILDKGVLAWVGALGEEGGGFTNSLFTVTGAGETFSRYDKTKLVPLGEYIPFQEILAKLINRLSPLNADLVPGKPNQVFETPYGRAIVGICYESAFANHFRKQAANGGEFILTASNNAHYTQTMPAQHHALDVMRAIETDRWAVRATNTGYSGIVDPHGKTIWISGINIYEIHSDTIYRRQTQTLYVEWGDWLTPLLLVLAALTRGLILYG</sequence>
<keyword evidence="6 8" id="KW-0472">Membrane</keyword>
<keyword evidence="11" id="KW-1185">Reference proteome</keyword>
<dbReference type="PANTHER" id="PTHR38686">
    <property type="entry name" value="APOLIPOPROTEIN N-ACYLTRANSFERASE"/>
    <property type="match status" value="1"/>
</dbReference>
<dbReference type="Proteomes" id="UP001204953">
    <property type="component" value="Unassembled WGS sequence"/>
</dbReference>
<dbReference type="PANTHER" id="PTHR38686:SF1">
    <property type="entry name" value="APOLIPOPROTEIN N-ACYLTRANSFERASE"/>
    <property type="match status" value="1"/>
</dbReference>